<evidence type="ECO:0000259" key="2">
    <source>
        <dbReference type="Pfam" id="PF02698"/>
    </source>
</evidence>
<accession>A0A1I0SFP9</accession>
<keyword evidence="1" id="KW-0812">Transmembrane</keyword>
<feature type="domain" description="DUF218" evidence="2">
    <location>
        <begin position="78"/>
        <end position="207"/>
    </location>
</feature>
<protein>
    <submittedName>
        <fullName evidence="3">Protein SanA, affects membrane permeability for vancomycin</fullName>
    </submittedName>
</protein>
<dbReference type="Proteomes" id="UP000182054">
    <property type="component" value="Unassembled WGS sequence"/>
</dbReference>
<dbReference type="CDD" id="cd06259">
    <property type="entry name" value="YdcF-like"/>
    <property type="match status" value="1"/>
</dbReference>
<proteinExistence type="predicted"/>
<dbReference type="GO" id="GO:0005886">
    <property type="term" value="C:plasma membrane"/>
    <property type="evidence" value="ECO:0007669"/>
    <property type="project" value="TreeGrafter"/>
</dbReference>
<dbReference type="EMBL" id="FOJN01000001">
    <property type="protein sequence ID" value="SFA38312.1"/>
    <property type="molecule type" value="Genomic_DNA"/>
</dbReference>
<reference evidence="3 4" key="1">
    <citation type="submission" date="2016-10" db="EMBL/GenBank/DDBJ databases">
        <authorList>
            <person name="de Groot N.N."/>
        </authorList>
    </citation>
    <scope>NUCLEOTIDE SEQUENCE [LARGE SCALE GENOMIC DNA]</scope>
    <source>
        <strain evidence="3 4">DSM 44908</strain>
    </source>
</reference>
<dbReference type="InterPro" id="IPR003848">
    <property type="entry name" value="DUF218"/>
</dbReference>
<dbReference type="AlphaFoldDB" id="A0A1I0SFP9"/>
<keyword evidence="1" id="KW-1133">Transmembrane helix</keyword>
<keyword evidence="1" id="KW-0472">Membrane</keyword>
<dbReference type="RefSeq" id="WP_244516363.1">
    <property type="nucleotide sequence ID" value="NZ_FOJN01000001.1"/>
</dbReference>
<organism evidence="3 4">
    <name type="scientific">Rhodococcoides kroppenstedtii</name>
    <dbReference type="NCBI Taxonomy" id="293050"/>
    <lineage>
        <taxon>Bacteria</taxon>
        <taxon>Bacillati</taxon>
        <taxon>Actinomycetota</taxon>
        <taxon>Actinomycetes</taxon>
        <taxon>Mycobacteriales</taxon>
        <taxon>Nocardiaceae</taxon>
        <taxon>Rhodococcoides</taxon>
    </lineage>
</organism>
<name>A0A1I0SFP9_9NOCA</name>
<gene>
    <name evidence="3" type="ORF">SAMN05444374_101109</name>
</gene>
<sequence length="250" mass="25748">MNSRPGAVRVNNRPGAVRVNSRPGAVRVTRRSRSSVVCGATVLTAAAVVGAIVASTVWVEATARGHVYGVDDAPAAPVAVVLGARVENGAPARYLAARVDAAARLVESGRVEVLLLSGNGSGDSGDEIAAMTDDLVARGIDPARLVADPFGLNTRDSCLRAARTFGIARALVVSQGMHTARALAQCRDAGIEADGVDAPVAVSRPAAIRQFGRELLARPKAAATRLLGTPPTVESPPTDAVRRALELVSR</sequence>
<evidence type="ECO:0000313" key="3">
    <source>
        <dbReference type="EMBL" id="SFA38312.1"/>
    </source>
</evidence>
<evidence type="ECO:0000313" key="4">
    <source>
        <dbReference type="Proteomes" id="UP000182054"/>
    </source>
</evidence>
<dbReference type="Pfam" id="PF02698">
    <property type="entry name" value="DUF218"/>
    <property type="match status" value="1"/>
</dbReference>
<dbReference type="GeneID" id="85484176"/>
<dbReference type="PANTHER" id="PTHR30336">
    <property type="entry name" value="INNER MEMBRANE PROTEIN, PROBABLE PERMEASE"/>
    <property type="match status" value="1"/>
</dbReference>
<dbReference type="PANTHER" id="PTHR30336:SF6">
    <property type="entry name" value="INTEGRAL MEMBRANE PROTEIN"/>
    <property type="match status" value="1"/>
</dbReference>
<dbReference type="InterPro" id="IPR051599">
    <property type="entry name" value="Cell_Envelope_Assoc"/>
</dbReference>
<feature type="transmembrane region" description="Helical" evidence="1">
    <location>
        <begin position="36"/>
        <end position="59"/>
    </location>
</feature>
<evidence type="ECO:0000256" key="1">
    <source>
        <dbReference type="SAM" id="Phobius"/>
    </source>
</evidence>